<accession>A0A395MG24</accession>
<reference evidence="6 7" key="1">
    <citation type="journal article" date="2018" name="PLoS Pathog.">
        <title>Evolution of structural diversity of trichothecenes, a family of toxins produced by plant pathogenic and entomopathogenic fungi.</title>
        <authorList>
            <person name="Proctor R.H."/>
            <person name="McCormick S.P."/>
            <person name="Kim H.S."/>
            <person name="Cardoza R.E."/>
            <person name="Stanley A.M."/>
            <person name="Lindo L."/>
            <person name="Kelly A."/>
            <person name="Brown D.W."/>
            <person name="Lee T."/>
            <person name="Vaughan M.M."/>
            <person name="Alexander N.J."/>
            <person name="Busman M."/>
            <person name="Gutierrez S."/>
        </authorList>
    </citation>
    <scope>NUCLEOTIDE SEQUENCE [LARGE SCALE GENOMIC DNA]</scope>
    <source>
        <strain evidence="6 7">NRRL 13405</strain>
    </source>
</reference>
<dbReference type="GO" id="GO:0050661">
    <property type="term" value="F:NADP binding"/>
    <property type="evidence" value="ECO:0007669"/>
    <property type="project" value="InterPro"/>
</dbReference>
<organism evidence="6 7">
    <name type="scientific">Fusarium flagelliforme</name>
    <dbReference type="NCBI Taxonomy" id="2675880"/>
    <lineage>
        <taxon>Eukaryota</taxon>
        <taxon>Fungi</taxon>
        <taxon>Dikarya</taxon>
        <taxon>Ascomycota</taxon>
        <taxon>Pezizomycotina</taxon>
        <taxon>Sordariomycetes</taxon>
        <taxon>Hypocreomycetidae</taxon>
        <taxon>Hypocreales</taxon>
        <taxon>Nectriaceae</taxon>
        <taxon>Fusarium</taxon>
        <taxon>Fusarium incarnatum-equiseti species complex</taxon>
    </lineage>
</organism>
<comment type="caution">
    <text evidence="6">The sequence shown here is derived from an EMBL/GenBank/DDBJ whole genome shotgun (WGS) entry which is preliminary data.</text>
</comment>
<keyword evidence="3" id="KW-0274">FAD</keyword>
<dbReference type="SUPFAM" id="SSF51905">
    <property type="entry name" value="FAD/NAD(P)-binding domain"/>
    <property type="match status" value="2"/>
</dbReference>
<evidence type="ECO:0000256" key="3">
    <source>
        <dbReference type="ARBA" id="ARBA00022827"/>
    </source>
</evidence>
<dbReference type="InterPro" id="IPR036188">
    <property type="entry name" value="FAD/NAD-bd_sf"/>
</dbReference>
<name>A0A395MG24_9HYPO</name>
<keyword evidence="5" id="KW-0560">Oxidoreductase</keyword>
<dbReference type="PANTHER" id="PTHR23023">
    <property type="entry name" value="DIMETHYLANILINE MONOOXYGENASE"/>
    <property type="match status" value="1"/>
</dbReference>
<dbReference type="Proteomes" id="UP000265631">
    <property type="component" value="Unassembled WGS sequence"/>
</dbReference>
<keyword evidence="7" id="KW-1185">Reference proteome</keyword>
<evidence type="ECO:0000256" key="4">
    <source>
        <dbReference type="ARBA" id="ARBA00022857"/>
    </source>
</evidence>
<evidence type="ECO:0000256" key="1">
    <source>
        <dbReference type="ARBA" id="ARBA00009183"/>
    </source>
</evidence>
<evidence type="ECO:0000256" key="5">
    <source>
        <dbReference type="ARBA" id="ARBA00023002"/>
    </source>
</evidence>
<sequence length="843" mass="96649">MKVAVIGGGPSGLVTLKYLLRAHLNLDCEPIEARLFELGDSVGGAFSTRVYEDAELVSSKQLTTFSDFRCNRNIDFLSATEYVQYLRDYSSYFNLWPHINLGVEVRNIHETTEGYSIECAGRDGELFHWQCDAVAVCSGLHREPNLPVIPGLHHVPEVIHSSEFKAKSQFGVNKTVMVIGSGETGADVAYLAVNSPTKQVLMCHKDGFHFAPKRNSGPVLLPILGRKTDPNEPGIPIDSLLWICSGTTFGMDQWIGEISKARHHPSKTFVQTPISDTHGRQVDLAPLPKAIHKDGTVDFVDNGRLEYERLKTQTIRPDMVVLCTGYKQTFPFLRTLYQDKQRHPSSFVRGICEETRPELRFIGFMRPSLGAIPPLAEMQAQVWVFNLVSPHKLSLQLEDEEHYRLHTKPTARVTYGVDHEIYAYQLALDMNSAPSLTDILKRASFTDLGTAFRLLVIWAFGAHFNTKFRLIGPWAWEGAEELLVSDEFWQTITRRPILFELEKQLEASSLSEEDWEEDDDTKELFELLISECDVDWREDGTLPEDLTWGPTIIVTAYSDTAKKDLDKAVTNLVEAIHRYFLRCRKTAPFSKESFKRLRLDVIESQELLKNASDDRFREEFNSHFRALGLFPQTAKRRRRFSSDCLNRPVGPQRYGFCIVLDAQIIKKLAGLVFPEDLNMDKEFLNDISVKMIDRSWTYPEEDDDEYNLGPGTRVYEGRDLCPVLDLPLICAKWYEHAGLDEMWPLNEYREKCTLDRYRRFTNDIAQCFSSWVESHKTIAIFAQSRYACHNSTRALGTWDRGTCQIYPDWAETQNQDISEEFNTYEVTCRYKTTIADLKKWNPI</sequence>
<dbReference type="PRINTS" id="PR00370">
    <property type="entry name" value="FMOXYGENASE"/>
</dbReference>
<dbReference type="EMBL" id="PXXK01000322">
    <property type="protein sequence ID" value="RFN46069.1"/>
    <property type="molecule type" value="Genomic_DNA"/>
</dbReference>
<dbReference type="InterPro" id="IPR050346">
    <property type="entry name" value="FMO-like"/>
</dbReference>
<comment type="similarity">
    <text evidence="1">Belongs to the FMO family.</text>
</comment>
<keyword evidence="2" id="KW-0285">Flavoprotein</keyword>
<keyword evidence="6" id="KW-0503">Monooxygenase</keyword>
<gene>
    <name evidence="6" type="ORF">FIE12Z_9670</name>
</gene>
<proteinExistence type="inferred from homology"/>
<dbReference type="Pfam" id="PF00743">
    <property type="entry name" value="FMO-like"/>
    <property type="match status" value="2"/>
</dbReference>
<evidence type="ECO:0000313" key="7">
    <source>
        <dbReference type="Proteomes" id="UP000265631"/>
    </source>
</evidence>
<evidence type="ECO:0000256" key="2">
    <source>
        <dbReference type="ARBA" id="ARBA00022630"/>
    </source>
</evidence>
<dbReference type="InterPro" id="IPR020946">
    <property type="entry name" value="Flavin_mOase-like"/>
</dbReference>
<evidence type="ECO:0000313" key="6">
    <source>
        <dbReference type="EMBL" id="RFN46069.1"/>
    </source>
</evidence>
<dbReference type="Gene3D" id="3.50.50.60">
    <property type="entry name" value="FAD/NAD(P)-binding domain"/>
    <property type="match status" value="1"/>
</dbReference>
<dbReference type="GO" id="GO:0004499">
    <property type="term" value="F:N,N-dimethylaniline monooxygenase activity"/>
    <property type="evidence" value="ECO:0007669"/>
    <property type="project" value="InterPro"/>
</dbReference>
<protein>
    <submittedName>
        <fullName evidence="6">Dimethylaniline monooxygenase</fullName>
    </submittedName>
</protein>
<dbReference type="InterPro" id="IPR000960">
    <property type="entry name" value="Flavin_mOase"/>
</dbReference>
<dbReference type="GO" id="GO:0050660">
    <property type="term" value="F:flavin adenine dinucleotide binding"/>
    <property type="evidence" value="ECO:0007669"/>
    <property type="project" value="InterPro"/>
</dbReference>
<keyword evidence="4" id="KW-0521">NADP</keyword>
<dbReference type="AlphaFoldDB" id="A0A395MG24"/>